<sequence length="223" mass="23429">MFPARRACWAQPPGHGAIGAALWRFAIAQPGGPSQSLASRTVHLASDLSDLAGPLPRKGVSIEVACSAPRASWRVPAAAMRNRGSVPCHAGDYFGDQSRSVASKFHRRPGRLSPIPQGRAPFEHLGGEHLLRELTDAAIKLSVGLESRGDSSSIALRPTAPFSRPSLDQSHFCPPPAGTLQTAPRPCSASASASAPASPLRLSRHKVGPVVPPSANPFRSVRP</sequence>
<name>A0ABQ8GRT9_9PEZI</name>
<organism evidence="2 3">
    <name type="scientific">Macrophomina phaseolina</name>
    <dbReference type="NCBI Taxonomy" id="35725"/>
    <lineage>
        <taxon>Eukaryota</taxon>
        <taxon>Fungi</taxon>
        <taxon>Dikarya</taxon>
        <taxon>Ascomycota</taxon>
        <taxon>Pezizomycotina</taxon>
        <taxon>Dothideomycetes</taxon>
        <taxon>Dothideomycetes incertae sedis</taxon>
        <taxon>Botryosphaeriales</taxon>
        <taxon>Botryosphaeriaceae</taxon>
        <taxon>Macrophomina</taxon>
    </lineage>
</organism>
<keyword evidence="3" id="KW-1185">Reference proteome</keyword>
<dbReference type="Proteomes" id="UP000774617">
    <property type="component" value="Unassembled WGS sequence"/>
</dbReference>
<feature type="region of interest" description="Disordered" evidence="1">
    <location>
        <begin position="150"/>
        <end position="223"/>
    </location>
</feature>
<accession>A0ABQ8GRT9</accession>
<dbReference type="EMBL" id="JAGTJR010000002">
    <property type="protein sequence ID" value="KAH7063202.1"/>
    <property type="molecule type" value="Genomic_DNA"/>
</dbReference>
<proteinExistence type="predicted"/>
<feature type="compositionally biased region" description="Low complexity" evidence="1">
    <location>
        <begin position="183"/>
        <end position="201"/>
    </location>
</feature>
<gene>
    <name evidence="2" type="ORF">B0J12DRAFT_758392</name>
</gene>
<evidence type="ECO:0000313" key="2">
    <source>
        <dbReference type="EMBL" id="KAH7063202.1"/>
    </source>
</evidence>
<evidence type="ECO:0000256" key="1">
    <source>
        <dbReference type="SAM" id="MobiDB-lite"/>
    </source>
</evidence>
<comment type="caution">
    <text evidence="2">The sequence shown here is derived from an EMBL/GenBank/DDBJ whole genome shotgun (WGS) entry which is preliminary data.</text>
</comment>
<protein>
    <submittedName>
        <fullName evidence="2">Uncharacterized protein</fullName>
    </submittedName>
</protein>
<evidence type="ECO:0000313" key="3">
    <source>
        <dbReference type="Proteomes" id="UP000774617"/>
    </source>
</evidence>
<reference evidence="2 3" key="1">
    <citation type="journal article" date="2021" name="Nat. Commun.">
        <title>Genetic determinants of endophytism in the Arabidopsis root mycobiome.</title>
        <authorList>
            <person name="Mesny F."/>
            <person name="Miyauchi S."/>
            <person name="Thiergart T."/>
            <person name="Pickel B."/>
            <person name="Atanasova L."/>
            <person name="Karlsson M."/>
            <person name="Huettel B."/>
            <person name="Barry K.W."/>
            <person name="Haridas S."/>
            <person name="Chen C."/>
            <person name="Bauer D."/>
            <person name="Andreopoulos W."/>
            <person name="Pangilinan J."/>
            <person name="LaButti K."/>
            <person name="Riley R."/>
            <person name="Lipzen A."/>
            <person name="Clum A."/>
            <person name="Drula E."/>
            <person name="Henrissat B."/>
            <person name="Kohler A."/>
            <person name="Grigoriev I.V."/>
            <person name="Martin F.M."/>
            <person name="Hacquard S."/>
        </authorList>
    </citation>
    <scope>NUCLEOTIDE SEQUENCE [LARGE SCALE GENOMIC DNA]</scope>
    <source>
        <strain evidence="2 3">MPI-SDFR-AT-0080</strain>
    </source>
</reference>